<dbReference type="PANTHER" id="PTHR37841:SF1">
    <property type="entry name" value="DUF3298 DOMAIN-CONTAINING PROTEIN"/>
    <property type="match status" value="1"/>
</dbReference>
<evidence type="ECO:0000313" key="3">
    <source>
        <dbReference type="Proteomes" id="UP000198820"/>
    </source>
</evidence>
<dbReference type="RefSeq" id="WP_093244034.1">
    <property type="nucleotide sequence ID" value="NZ_FNQF01000005.1"/>
</dbReference>
<protein>
    <submittedName>
        <fullName evidence="2">WG containing repeat-containing protein</fullName>
    </submittedName>
</protein>
<evidence type="ECO:0000256" key="1">
    <source>
        <dbReference type="SAM" id="SignalP"/>
    </source>
</evidence>
<dbReference type="InterPro" id="IPR032774">
    <property type="entry name" value="WG_beta_rep"/>
</dbReference>
<evidence type="ECO:0000313" key="2">
    <source>
        <dbReference type="EMBL" id="SEA39863.1"/>
    </source>
</evidence>
<proteinExistence type="predicted"/>
<sequence>MKQLILILLTCFPLITNAQVLSKIDKVTPFQEGLGAVEKNNSWGFINSEGTLIIDYRKDVVAFSGEHPVFNNGLCLIQEVRDGITFYGYINKMGEKVIPTEYIAATPFKNGYARVIKYYKSKTNATNALGKTIVNYSYNELVIDTKNKKVQHLRGPNTLLFKNLKSKQNQPNIASQFISDRLIAVKEKNGTYTIYKLDE</sequence>
<feature type="chain" id="PRO_5011541626" evidence="1">
    <location>
        <begin position="19"/>
        <end position="199"/>
    </location>
</feature>
<dbReference type="STRING" id="908615.SAMN05421540_105157"/>
<reference evidence="2 3" key="1">
    <citation type="submission" date="2016-10" db="EMBL/GenBank/DDBJ databases">
        <authorList>
            <person name="de Groot N.N."/>
        </authorList>
    </citation>
    <scope>NUCLEOTIDE SEQUENCE [LARGE SCALE GENOMIC DNA]</scope>
    <source>
        <strain evidence="2 3">DSM 23581</strain>
    </source>
</reference>
<dbReference type="AlphaFoldDB" id="A0A1H4AVG5"/>
<dbReference type="PANTHER" id="PTHR37841">
    <property type="entry name" value="GLR2918 PROTEIN"/>
    <property type="match status" value="1"/>
</dbReference>
<keyword evidence="1" id="KW-0732">Signal</keyword>
<gene>
    <name evidence="2" type="ORF">SAMN05421540_105157</name>
</gene>
<dbReference type="Pfam" id="PF14903">
    <property type="entry name" value="WG_beta_rep"/>
    <property type="match status" value="2"/>
</dbReference>
<organism evidence="2 3">
    <name type="scientific">Psychroflexus halocasei</name>
    <dbReference type="NCBI Taxonomy" id="908615"/>
    <lineage>
        <taxon>Bacteria</taxon>
        <taxon>Pseudomonadati</taxon>
        <taxon>Bacteroidota</taxon>
        <taxon>Flavobacteriia</taxon>
        <taxon>Flavobacteriales</taxon>
        <taxon>Flavobacteriaceae</taxon>
        <taxon>Psychroflexus</taxon>
    </lineage>
</organism>
<keyword evidence="3" id="KW-1185">Reference proteome</keyword>
<dbReference type="Proteomes" id="UP000198820">
    <property type="component" value="Unassembled WGS sequence"/>
</dbReference>
<feature type="signal peptide" evidence="1">
    <location>
        <begin position="1"/>
        <end position="18"/>
    </location>
</feature>
<accession>A0A1H4AVG5</accession>
<name>A0A1H4AVG5_9FLAO</name>
<dbReference type="EMBL" id="FNQF01000005">
    <property type="protein sequence ID" value="SEA39863.1"/>
    <property type="molecule type" value="Genomic_DNA"/>
</dbReference>